<name>A0A1B7N2D4_9AGAM</name>
<keyword evidence="2" id="KW-1185">Reference proteome</keyword>
<sequence>MVPVRESVGPRANHKYAYIRIPPVRKMGVRRTRPTVITHSLPSQTLKTEEPDCALLSSAFEDGVISLLTTGFDMLREPLPELNPANSGDPASIIERCRQQLAPVLFMSAKSRDSPTNLDIKECAAMLTDSHCYEFLRQARDMKLQMDALAPRPQDDSRVIAVDERIREENQKRARDEGGHYGPTRTTRVRLGSGVSVASRRDSEATLIDSPIDHQAPTFAQSSKQDSVQGILPQDKQTMEHDVALFLHDRSSTDVQTSPIASAPHQMAALTSIAAVEDIGVAPCHTTNQRPSLTSDAQNITTCSSADFHASSSSLAVQSLSTPGTWLKRQGLTRPGILDIEFVVGEHTIPATSPSSALNLLPTVQLSCLHKDPNELKEGDSLDAMLDKIENQDWPARGFLVVQLNVESANGRSWLPYQLERGPLNVTSALVPGKNVMRLIRLGDLSNFTFVLYALPAEPLKTEARWRQPGWTSKVTRPNIPSNTTSTILKYASIPITLS</sequence>
<dbReference type="STRING" id="1314800.A0A1B7N2D4"/>
<accession>A0A1B7N2D4</accession>
<dbReference type="Proteomes" id="UP000092154">
    <property type="component" value="Unassembled WGS sequence"/>
</dbReference>
<reference evidence="1 2" key="1">
    <citation type="submission" date="2016-06" db="EMBL/GenBank/DDBJ databases">
        <title>Comparative genomics of the ectomycorrhizal sister species Rhizopogon vinicolor and Rhizopogon vesiculosus (Basidiomycota: Boletales) reveals a divergence of the mating type B locus.</title>
        <authorList>
            <consortium name="DOE Joint Genome Institute"/>
            <person name="Mujic A.B."/>
            <person name="Kuo A."/>
            <person name="Tritt A."/>
            <person name="Lipzen A."/>
            <person name="Chen C."/>
            <person name="Johnson J."/>
            <person name="Sharma A."/>
            <person name="Barry K."/>
            <person name="Grigoriev I.V."/>
            <person name="Spatafora J.W."/>
        </authorList>
    </citation>
    <scope>NUCLEOTIDE SEQUENCE [LARGE SCALE GENOMIC DNA]</scope>
    <source>
        <strain evidence="1 2">AM-OR11-026</strain>
    </source>
</reference>
<dbReference type="EMBL" id="KV448266">
    <property type="protein sequence ID" value="OAX39019.1"/>
    <property type="molecule type" value="Genomic_DNA"/>
</dbReference>
<organism evidence="1 2">
    <name type="scientific">Rhizopogon vinicolor AM-OR11-026</name>
    <dbReference type="NCBI Taxonomy" id="1314800"/>
    <lineage>
        <taxon>Eukaryota</taxon>
        <taxon>Fungi</taxon>
        <taxon>Dikarya</taxon>
        <taxon>Basidiomycota</taxon>
        <taxon>Agaricomycotina</taxon>
        <taxon>Agaricomycetes</taxon>
        <taxon>Agaricomycetidae</taxon>
        <taxon>Boletales</taxon>
        <taxon>Suillineae</taxon>
        <taxon>Rhizopogonaceae</taxon>
        <taxon>Rhizopogon</taxon>
    </lineage>
</organism>
<dbReference type="OrthoDB" id="432299at2759"/>
<protein>
    <submittedName>
        <fullName evidence="1">Uncharacterized protein</fullName>
    </submittedName>
</protein>
<evidence type="ECO:0000313" key="1">
    <source>
        <dbReference type="EMBL" id="OAX39019.1"/>
    </source>
</evidence>
<evidence type="ECO:0000313" key="2">
    <source>
        <dbReference type="Proteomes" id="UP000092154"/>
    </source>
</evidence>
<gene>
    <name evidence="1" type="ORF">K503DRAFT_115917</name>
</gene>
<dbReference type="AlphaFoldDB" id="A0A1B7N2D4"/>
<proteinExistence type="predicted"/>
<dbReference type="InParanoid" id="A0A1B7N2D4"/>